<dbReference type="PANTHER" id="PTHR12203:SF104">
    <property type="entry name" value="PROTEIN CAP1, PUTATIVE (AFU_ORTHOLOGUE AFUA_1G05595)-RELATED"/>
    <property type="match status" value="1"/>
</dbReference>
<organism evidence="3 4">
    <name type="scientific">Penicillium malachiteum</name>
    <dbReference type="NCBI Taxonomy" id="1324776"/>
    <lineage>
        <taxon>Eukaryota</taxon>
        <taxon>Fungi</taxon>
        <taxon>Dikarya</taxon>
        <taxon>Ascomycota</taxon>
        <taxon>Pezizomycotina</taxon>
        <taxon>Eurotiomycetes</taxon>
        <taxon>Eurotiomycetidae</taxon>
        <taxon>Eurotiales</taxon>
        <taxon>Aspergillaceae</taxon>
        <taxon>Penicillium</taxon>
    </lineage>
</organism>
<keyword evidence="1" id="KW-0812">Transmembrane</keyword>
<feature type="domain" description="Glycosyl transferase CAP10" evidence="2">
    <location>
        <begin position="345"/>
        <end position="616"/>
    </location>
</feature>
<gene>
    <name evidence="3" type="ORF">N7493_004493</name>
</gene>
<dbReference type="InterPro" id="IPR051091">
    <property type="entry name" value="O-Glucosyltr/Glycosyltrsf_90"/>
</dbReference>
<dbReference type="EMBL" id="JAQJAN010000005">
    <property type="protein sequence ID" value="KAJ5728163.1"/>
    <property type="molecule type" value="Genomic_DNA"/>
</dbReference>
<reference evidence="3" key="1">
    <citation type="journal article" date="2023" name="IMA Fungus">
        <title>Comparative genomic study of the Penicillium genus elucidates a diverse pangenome and 15 lateral gene transfer events.</title>
        <authorList>
            <person name="Petersen C."/>
            <person name="Sorensen T."/>
            <person name="Nielsen M.R."/>
            <person name="Sondergaard T.E."/>
            <person name="Sorensen J.L."/>
            <person name="Fitzpatrick D.A."/>
            <person name="Frisvad J.C."/>
            <person name="Nielsen K.L."/>
        </authorList>
    </citation>
    <scope>NUCLEOTIDE SEQUENCE</scope>
    <source>
        <strain evidence="3">IBT 17514</strain>
    </source>
</reference>
<proteinExistence type="predicted"/>
<keyword evidence="1" id="KW-1133">Transmembrane helix</keyword>
<keyword evidence="1" id="KW-0472">Membrane</keyword>
<dbReference type="Proteomes" id="UP001215712">
    <property type="component" value="Unassembled WGS sequence"/>
</dbReference>
<evidence type="ECO:0000256" key="1">
    <source>
        <dbReference type="SAM" id="Phobius"/>
    </source>
</evidence>
<evidence type="ECO:0000259" key="2">
    <source>
        <dbReference type="SMART" id="SM00672"/>
    </source>
</evidence>
<comment type="caution">
    <text evidence="3">The sequence shown here is derived from an EMBL/GenBank/DDBJ whole genome shotgun (WGS) entry which is preliminary data.</text>
</comment>
<protein>
    <submittedName>
        <fullName evidence="3">Lipopolysaccharide-modifying protein</fullName>
    </submittedName>
</protein>
<dbReference type="SMART" id="SM00672">
    <property type="entry name" value="CAP10"/>
    <property type="match status" value="1"/>
</dbReference>
<dbReference type="AlphaFoldDB" id="A0AAD6HNN8"/>
<dbReference type="Pfam" id="PF05686">
    <property type="entry name" value="Glyco_transf_90"/>
    <property type="match status" value="1"/>
</dbReference>
<feature type="transmembrane region" description="Helical" evidence="1">
    <location>
        <begin position="61"/>
        <end position="81"/>
    </location>
</feature>
<dbReference type="PANTHER" id="PTHR12203">
    <property type="entry name" value="KDEL LYS-ASP-GLU-LEU CONTAINING - RELATED"/>
    <property type="match status" value="1"/>
</dbReference>
<keyword evidence="4" id="KW-1185">Reference proteome</keyword>
<evidence type="ECO:0000313" key="3">
    <source>
        <dbReference type="EMBL" id="KAJ5728163.1"/>
    </source>
</evidence>
<accession>A0AAD6HNN8</accession>
<sequence length="616" mass="70506">MERTSDFKSALLSPIRALYGTAVIIIGAISTGKWGQHRYELLESARQTSNSFYAQSNRRKFISIAGLVVVLVFLYNVLGIFGSSMPLDSLEARACQHPVAGLVLQARNAFNETLQTQSKTLEQAVVEYKRRYKMPPPPHFDEWYEFAKSRNTVLIDEFDTIYHTLLPFWGLKPSVIRSRVREDLGFVNKTFVMGISIRNGEVFDFGKGQGGFQREATVNILNKFVQWLPDMNLQFNAHDEPRVVVPHEQLNRFITKGREIQSRLNSHSEISSQFSPGDSDPILPVSMSRWINIEFQETWLHSRLSCPPESPAMALDGDAPDNTAAYAMEPWGFVVNQTAASDMCNSPSLRHRLGVFQRPNSFKLSNELVPMFSMSHPSSFQDIGIPSPFYYTGGASFDPESSVPWEEKKPQVYWRGRTTGGHSQGGSWRYLQRQRIIKALNKPQSPHHVMHQKSGAKCASKGHSNWELQEADESVNEYFNAHFTDIIDCDTDCTEEKEFFETVEKEPQSNAWQYKYLLDMDGHAYSGRFYAFLRSKSVPFKMTFFREWHENIVIPWVHYVPLHKDGIEIAELVRFFEEEPAGQEIAKSIGEDGSAWADLALRNEDIEVFMFRVMLE</sequence>
<name>A0AAD6HNN8_9EURO</name>
<reference evidence="3" key="2">
    <citation type="submission" date="2023-01" db="EMBL/GenBank/DDBJ databases">
        <authorList>
            <person name="Petersen C."/>
        </authorList>
    </citation>
    <scope>NUCLEOTIDE SEQUENCE</scope>
    <source>
        <strain evidence="3">IBT 17514</strain>
    </source>
</reference>
<dbReference type="InterPro" id="IPR006598">
    <property type="entry name" value="CAP10"/>
</dbReference>
<evidence type="ECO:0000313" key="4">
    <source>
        <dbReference type="Proteomes" id="UP001215712"/>
    </source>
</evidence>